<gene>
    <name evidence="1" type="ORF">METZ01_LOCUS368812</name>
</gene>
<evidence type="ECO:0000313" key="1">
    <source>
        <dbReference type="EMBL" id="SVD15958.1"/>
    </source>
</evidence>
<organism evidence="1">
    <name type="scientific">marine metagenome</name>
    <dbReference type="NCBI Taxonomy" id="408172"/>
    <lineage>
        <taxon>unclassified sequences</taxon>
        <taxon>metagenomes</taxon>
        <taxon>ecological metagenomes</taxon>
    </lineage>
</organism>
<dbReference type="AlphaFoldDB" id="A0A382T3H3"/>
<dbReference type="PANTHER" id="PTHR42110">
    <property type="entry name" value="L-ASPARAGINASE, PUTATIVE (AFU_ORTHOLOGUE AFUA_3G11890)-RELATED"/>
    <property type="match status" value="1"/>
</dbReference>
<dbReference type="InterPro" id="IPR010349">
    <property type="entry name" value="Asparaginase_II"/>
</dbReference>
<sequence length="274" mass="30724">MSKLTTFVTRGNIIESIHGVKCVVQNFNYKIIFTTGHELDLVYPRSAIKIFQAIPFIQSEAHKKYKLSKKEIAISCASHCGEKQHMIVLHNWIKKIKINNNSLKCGIHNPLNLDSSNKLLSSGKKPNQLHNNCAGKHLGMISGCLSNEMDIKNYLDFNHPYQKLIRNSLENITKYKITKKQVGIDGCSAPQYAFPLQNLSTSMVNLIKNYIGNEDFSTSIKLLLDSILKYPQLIGGSKKFDSELMRITKGKIFSKGGAEGVLLFAHKEKKIGGV</sequence>
<name>A0A382T3H3_9ZZZZ</name>
<dbReference type="PANTHER" id="PTHR42110:SF1">
    <property type="entry name" value="L-ASPARAGINASE, PUTATIVE (AFU_ORTHOLOGUE AFUA_3G11890)-RELATED"/>
    <property type="match status" value="1"/>
</dbReference>
<dbReference type="EMBL" id="UINC01133176">
    <property type="protein sequence ID" value="SVD15958.1"/>
    <property type="molecule type" value="Genomic_DNA"/>
</dbReference>
<proteinExistence type="predicted"/>
<protein>
    <recommendedName>
        <fullName evidence="2">L-asparaginase II</fullName>
    </recommendedName>
</protein>
<evidence type="ECO:0008006" key="2">
    <source>
        <dbReference type="Google" id="ProtNLM"/>
    </source>
</evidence>
<accession>A0A382T3H3</accession>
<feature type="non-terminal residue" evidence="1">
    <location>
        <position position="274"/>
    </location>
</feature>
<reference evidence="1" key="1">
    <citation type="submission" date="2018-05" db="EMBL/GenBank/DDBJ databases">
        <authorList>
            <person name="Lanie J.A."/>
            <person name="Ng W.-L."/>
            <person name="Kazmierczak K.M."/>
            <person name="Andrzejewski T.M."/>
            <person name="Davidsen T.M."/>
            <person name="Wayne K.J."/>
            <person name="Tettelin H."/>
            <person name="Glass J.I."/>
            <person name="Rusch D."/>
            <person name="Podicherti R."/>
            <person name="Tsui H.-C.T."/>
            <person name="Winkler M.E."/>
        </authorList>
    </citation>
    <scope>NUCLEOTIDE SEQUENCE</scope>
</reference>
<dbReference type="Pfam" id="PF06089">
    <property type="entry name" value="Asparaginase_II"/>
    <property type="match status" value="1"/>
</dbReference>